<dbReference type="AlphaFoldDB" id="A0A0F9F304"/>
<gene>
    <name evidence="1" type="ORF">LCGC14_2080920</name>
</gene>
<protein>
    <submittedName>
        <fullName evidence="1">Uncharacterized protein</fullName>
    </submittedName>
</protein>
<comment type="caution">
    <text evidence="1">The sequence shown here is derived from an EMBL/GenBank/DDBJ whole genome shotgun (WGS) entry which is preliminary data.</text>
</comment>
<dbReference type="EMBL" id="LAZR01025147">
    <property type="protein sequence ID" value="KKL72836.1"/>
    <property type="molecule type" value="Genomic_DNA"/>
</dbReference>
<evidence type="ECO:0000313" key="1">
    <source>
        <dbReference type="EMBL" id="KKL72836.1"/>
    </source>
</evidence>
<proteinExistence type="predicted"/>
<organism evidence="1">
    <name type="scientific">marine sediment metagenome</name>
    <dbReference type="NCBI Taxonomy" id="412755"/>
    <lineage>
        <taxon>unclassified sequences</taxon>
        <taxon>metagenomes</taxon>
        <taxon>ecological metagenomes</taxon>
    </lineage>
</organism>
<reference evidence="1" key="1">
    <citation type="journal article" date="2015" name="Nature">
        <title>Complex archaea that bridge the gap between prokaryotes and eukaryotes.</title>
        <authorList>
            <person name="Spang A."/>
            <person name="Saw J.H."/>
            <person name="Jorgensen S.L."/>
            <person name="Zaremba-Niedzwiedzka K."/>
            <person name="Martijn J."/>
            <person name="Lind A.E."/>
            <person name="van Eijk R."/>
            <person name="Schleper C."/>
            <person name="Guy L."/>
            <person name="Ettema T.J."/>
        </authorList>
    </citation>
    <scope>NUCLEOTIDE SEQUENCE</scope>
</reference>
<sequence length="41" mass="4687">MPKLRRIHIDRIGEPINRDDFGFNLGVLAVGKLEVEIPDKD</sequence>
<name>A0A0F9F304_9ZZZZ</name>
<accession>A0A0F9F304</accession>